<dbReference type="AlphaFoldDB" id="A0A5R8KJ40"/>
<feature type="transmembrane region" description="Helical" evidence="1">
    <location>
        <begin position="91"/>
        <end position="108"/>
    </location>
</feature>
<feature type="transmembrane region" description="Helical" evidence="1">
    <location>
        <begin position="48"/>
        <end position="64"/>
    </location>
</feature>
<feature type="transmembrane region" description="Helical" evidence="1">
    <location>
        <begin position="243"/>
        <end position="267"/>
    </location>
</feature>
<feature type="transmembrane region" description="Helical" evidence="1">
    <location>
        <begin position="69"/>
        <end position="85"/>
    </location>
</feature>
<dbReference type="Proteomes" id="UP000306196">
    <property type="component" value="Unassembled WGS sequence"/>
</dbReference>
<keyword evidence="1" id="KW-0812">Transmembrane</keyword>
<dbReference type="RefSeq" id="WP_138084624.1">
    <property type="nucleotide sequence ID" value="NZ_VAUV01000002.1"/>
</dbReference>
<feature type="transmembrane region" description="Helical" evidence="1">
    <location>
        <begin position="138"/>
        <end position="157"/>
    </location>
</feature>
<evidence type="ECO:0000256" key="1">
    <source>
        <dbReference type="SAM" id="Phobius"/>
    </source>
</evidence>
<gene>
    <name evidence="2" type="ORF">FEM03_02615</name>
</gene>
<protein>
    <submittedName>
        <fullName evidence="2">Uncharacterized protein</fullName>
    </submittedName>
</protein>
<keyword evidence="1" id="KW-1133">Transmembrane helix</keyword>
<dbReference type="EMBL" id="VAUV01000002">
    <property type="protein sequence ID" value="TLD72267.1"/>
    <property type="molecule type" value="Genomic_DNA"/>
</dbReference>
<proteinExistence type="predicted"/>
<organism evidence="2 3">
    <name type="scientific">Phragmitibacter flavus</name>
    <dbReference type="NCBI Taxonomy" id="2576071"/>
    <lineage>
        <taxon>Bacteria</taxon>
        <taxon>Pseudomonadati</taxon>
        <taxon>Verrucomicrobiota</taxon>
        <taxon>Verrucomicrobiia</taxon>
        <taxon>Verrucomicrobiales</taxon>
        <taxon>Verrucomicrobiaceae</taxon>
        <taxon>Phragmitibacter</taxon>
    </lineage>
</organism>
<feature type="transmembrane region" description="Helical" evidence="1">
    <location>
        <begin position="308"/>
        <end position="332"/>
    </location>
</feature>
<reference evidence="2 3" key="1">
    <citation type="submission" date="2019-05" db="EMBL/GenBank/DDBJ databases">
        <title>Verrucobacter flavum gen. nov., sp. nov. a new member of the family Verrucomicrobiaceae.</title>
        <authorList>
            <person name="Szuroczki S."/>
            <person name="Abbaszade G."/>
            <person name="Szabo A."/>
            <person name="Felfoldi T."/>
            <person name="Schumann P."/>
            <person name="Boka K."/>
            <person name="Keki Z."/>
            <person name="Toumi M."/>
            <person name="Toth E."/>
        </authorList>
    </citation>
    <scope>NUCLEOTIDE SEQUENCE [LARGE SCALE GENOMIC DNA]</scope>
    <source>
        <strain evidence="2 3">MG-N-17</strain>
    </source>
</reference>
<feature type="transmembrane region" description="Helical" evidence="1">
    <location>
        <begin position="7"/>
        <end position="28"/>
    </location>
</feature>
<evidence type="ECO:0000313" key="2">
    <source>
        <dbReference type="EMBL" id="TLD72267.1"/>
    </source>
</evidence>
<accession>A0A5R8KJ40</accession>
<name>A0A5R8KJ40_9BACT</name>
<keyword evidence="3" id="KW-1185">Reference proteome</keyword>
<comment type="caution">
    <text evidence="2">The sequence shown here is derived from an EMBL/GenBank/DDBJ whole genome shotgun (WGS) entry which is preliminary data.</text>
</comment>
<feature type="transmembrane region" description="Helical" evidence="1">
    <location>
        <begin position="115"/>
        <end position="132"/>
    </location>
</feature>
<sequence length="468" mass="53225">MKKPPIFYLIESVKITIWIAIIAKVFFVDFDELIVSHWFPQGRWFLDHGFLFSLFMFALALIFMGGKKIAYFVSSILLYPFLLAWRLTKRFAIHWPILFAIIPALHELSGRIKAVFISYVFFLFSILVIFTSDWRPSIVISLCYLAVFLTLHYASAIKRAYAANVFRGMAKFAGKIRMAIADGILEKRPRTKNFAEIEALNQVDNKATIAQVEHRWTYYLTDNLINYIESKFTDFTHSRKFELMLMVSLVYTFLLTTVTFALIYSAIFMLNAQAFSIGSNTSFWSFLGLSLSRMTASGLSELVAHSNLAIAASHFQSVFQMGMIVLFVFILLTSKRERFYQGALEFKEELTKIAKAIEERVFFVTDQTLEAVELDLSSSNGSVVNFIRKLRGKPEMVLVGSTDSGTIVTPSDSPSSANQIDIGVLSERKGFVYPPGREPIESNLVDVRDFNKGQKVRDPVSLKIFIVP</sequence>
<keyword evidence="1" id="KW-0472">Membrane</keyword>
<evidence type="ECO:0000313" key="3">
    <source>
        <dbReference type="Proteomes" id="UP000306196"/>
    </source>
</evidence>